<keyword evidence="1" id="KW-0472">Membrane</keyword>
<dbReference type="Pfam" id="PF02080">
    <property type="entry name" value="TrkA_C"/>
    <property type="match status" value="1"/>
</dbReference>
<reference evidence="3 4" key="1">
    <citation type="journal article" date="2019" name="Int. J. Syst. Evol. Microbiol.">
        <title>The Global Catalogue of Microorganisms (GCM) 10K type strain sequencing project: providing services to taxonomists for standard genome sequencing and annotation.</title>
        <authorList>
            <consortium name="The Broad Institute Genomics Platform"/>
            <consortium name="The Broad Institute Genome Sequencing Center for Infectious Disease"/>
            <person name="Wu L."/>
            <person name="Ma J."/>
        </authorList>
    </citation>
    <scope>NUCLEOTIDE SEQUENCE [LARGE SCALE GENOMIC DNA]</scope>
    <source>
        <strain evidence="3 4">CGMCC 1.3240</strain>
    </source>
</reference>
<dbReference type="PROSITE" id="PS51202">
    <property type="entry name" value="RCK_C"/>
    <property type="match status" value="1"/>
</dbReference>
<evidence type="ECO:0000259" key="2">
    <source>
        <dbReference type="PROSITE" id="PS51202"/>
    </source>
</evidence>
<proteinExistence type="predicted"/>
<comment type="caution">
    <text evidence="3">The sequence shown here is derived from an EMBL/GenBank/DDBJ whole genome shotgun (WGS) entry which is preliminary data.</text>
</comment>
<dbReference type="Gene3D" id="3.30.70.1450">
    <property type="entry name" value="Regulator of K+ conductance, C-terminal domain"/>
    <property type="match status" value="1"/>
</dbReference>
<dbReference type="EMBL" id="JBHSXQ010000003">
    <property type="protein sequence ID" value="MFC6905598.1"/>
    <property type="molecule type" value="Genomic_DNA"/>
</dbReference>
<feature type="transmembrane region" description="Helical" evidence="1">
    <location>
        <begin position="6"/>
        <end position="28"/>
    </location>
</feature>
<accession>A0ABD5V5J5</accession>
<name>A0ABD5V5J5_9EURY</name>
<protein>
    <submittedName>
        <fullName evidence="3">TrkA C-terminal domain-containing protein</fullName>
    </submittedName>
</protein>
<keyword evidence="4" id="KW-1185">Reference proteome</keyword>
<keyword evidence="1" id="KW-0812">Transmembrane</keyword>
<feature type="domain" description="RCK C-terminal" evidence="2">
    <location>
        <begin position="142"/>
        <end position="227"/>
    </location>
</feature>
<dbReference type="InterPro" id="IPR006037">
    <property type="entry name" value="RCK_C"/>
</dbReference>
<sequence>MVVESAPHAVLLVLALSLLISRIGAVAFEMTGLSPDIASFQARSALSGAGYTTDEAERVVATPGRRRIASTLILLGNVGVVSGIGAFVLTFTNGGGDLVTLAYLFGGSVVILGFARSRWLNKAVTPMIEWALSRTTDLELRDYTRMLGLQGDYRVSEVDIQSGTWLTGGTLRDLDLFSEGVQVLAVDKADGPYVGAPGPDTEIEAGDTVVLYGKDHRLQELSTRRLGDEQAHQDAIADHERHLESQVRQLEG</sequence>
<evidence type="ECO:0000256" key="1">
    <source>
        <dbReference type="SAM" id="Phobius"/>
    </source>
</evidence>
<dbReference type="RefSeq" id="WP_340604119.1">
    <property type="nucleotide sequence ID" value="NZ_JBBMXV010000003.1"/>
</dbReference>
<feature type="transmembrane region" description="Helical" evidence="1">
    <location>
        <begin position="72"/>
        <end position="92"/>
    </location>
</feature>
<dbReference type="AlphaFoldDB" id="A0ABD5V5J5"/>
<dbReference type="Proteomes" id="UP001596312">
    <property type="component" value="Unassembled WGS sequence"/>
</dbReference>
<gene>
    <name evidence="3" type="ORF">ACFQGH_10375</name>
</gene>
<feature type="transmembrane region" description="Helical" evidence="1">
    <location>
        <begin position="98"/>
        <end position="115"/>
    </location>
</feature>
<keyword evidence="1" id="KW-1133">Transmembrane helix</keyword>
<evidence type="ECO:0000313" key="4">
    <source>
        <dbReference type="Proteomes" id="UP001596312"/>
    </source>
</evidence>
<evidence type="ECO:0000313" key="3">
    <source>
        <dbReference type="EMBL" id="MFC6905598.1"/>
    </source>
</evidence>
<dbReference type="InterPro" id="IPR036721">
    <property type="entry name" value="RCK_C_sf"/>
</dbReference>
<dbReference type="SUPFAM" id="SSF116726">
    <property type="entry name" value="TrkA C-terminal domain-like"/>
    <property type="match status" value="1"/>
</dbReference>
<organism evidence="3 4">
    <name type="scientific">Halalkalicoccus tibetensis</name>
    <dbReference type="NCBI Taxonomy" id="175632"/>
    <lineage>
        <taxon>Archaea</taxon>
        <taxon>Methanobacteriati</taxon>
        <taxon>Methanobacteriota</taxon>
        <taxon>Stenosarchaea group</taxon>
        <taxon>Halobacteria</taxon>
        <taxon>Halobacteriales</taxon>
        <taxon>Halococcaceae</taxon>
        <taxon>Halalkalicoccus</taxon>
    </lineage>
</organism>